<dbReference type="PANTHER" id="PTHR30118:SF15">
    <property type="entry name" value="TRANSCRIPTIONAL REGULATORY PROTEIN"/>
    <property type="match status" value="1"/>
</dbReference>
<protein>
    <submittedName>
        <fullName evidence="6">LysR family transcriptional regulator</fullName>
    </submittedName>
</protein>
<dbReference type="Proteomes" id="UP001569414">
    <property type="component" value="Unassembled WGS sequence"/>
</dbReference>
<dbReference type="PANTHER" id="PTHR30118">
    <property type="entry name" value="HTH-TYPE TRANSCRIPTIONAL REGULATOR LEUO-RELATED"/>
    <property type="match status" value="1"/>
</dbReference>
<accession>A0ABV4NRV4</accession>
<dbReference type="InterPro" id="IPR050389">
    <property type="entry name" value="LysR-type_TF"/>
</dbReference>
<dbReference type="SUPFAM" id="SSF53850">
    <property type="entry name" value="Periplasmic binding protein-like II"/>
    <property type="match status" value="1"/>
</dbReference>
<gene>
    <name evidence="6" type="ORF">ACCI51_17210</name>
</gene>
<dbReference type="Pfam" id="PF03466">
    <property type="entry name" value="LysR_substrate"/>
    <property type="match status" value="1"/>
</dbReference>
<feature type="domain" description="HTH lysR-type" evidence="5">
    <location>
        <begin position="7"/>
        <end position="64"/>
    </location>
</feature>
<proteinExistence type="inferred from homology"/>
<dbReference type="Gene3D" id="1.10.10.10">
    <property type="entry name" value="Winged helix-like DNA-binding domain superfamily/Winged helix DNA-binding domain"/>
    <property type="match status" value="1"/>
</dbReference>
<evidence type="ECO:0000256" key="1">
    <source>
        <dbReference type="ARBA" id="ARBA00009437"/>
    </source>
</evidence>
<dbReference type="InterPro" id="IPR036388">
    <property type="entry name" value="WH-like_DNA-bd_sf"/>
</dbReference>
<reference evidence="6 7" key="1">
    <citation type="submission" date="2024-08" db="EMBL/GenBank/DDBJ databases">
        <authorList>
            <person name="Ishaq N."/>
        </authorList>
    </citation>
    <scope>NUCLEOTIDE SEQUENCE [LARGE SCALE GENOMIC DNA]</scope>
    <source>
        <strain evidence="6 7">JCM 30400</strain>
    </source>
</reference>
<dbReference type="InterPro" id="IPR011991">
    <property type="entry name" value="ArsR-like_HTH"/>
</dbReference>
<name>A0ABV4NRV4_9GAMM</name>
<dbReference type="CDD" id="cd00090">
    <property type="entry name" value="HTH_ARSR"/>
    <property type="match status" value="1"/>
</dbReference>
<evidence type="ECO:0000259" key="5">
    <source>
        <dbReference type="PROSITE" id="PS50931"/>
    </source>
</evidence>
<dbReference type="Pfam" id="PF00126">
    <property type="entry name" value="HTH_1"/>
    <property type="match status" value="1"/>
</dbReference>
<dbReference type="EMBL" id="JBGMEL010000021">
    <property type="protein sequence ID" value="MFA0792282.1"/>
    <property type="molecule type" value="Genomic_DNA"/>
</dbReference>
<comment type="similarity">
    <text evidence="1">Belongs to the LysR transcriptional regulatory family.</text>
</comment>
<evidence type="ECO:0000256" key="2">
    <source>
        <dbReference type="ARBA" id="ARBA00023015"/>
    </source>
</evidence>
<evidence type="ECO:0000256" key="4">
    <source>
        <dbReference type="ARBA" id="ARBA00023163"/>
    </source>
</evidence>
<dbReference type="RefSeq" id="WP_371844666.1">
    <property type="nucleotide sequence ID" value="NZ_JBGMEL010000021.1"/>
</dbReference>
<dbReference type="InterPro" id="IPR000847">
    <property type="entry name" value="LysR_HTH_N"/>
</dbReference>
<evidence type="ECO:0000313" key="6">
    <source>
        <dbReference type="EMBL" id="MFA0792282.1"/>
    </source>
</evidence>
<evidence type="ECO:0000256" key="3">
    <source>
        <dbReference type="ARBA" id="ARBA00023125"/>
    </source>
</evidence>
<dbReference type="Gene3D" id="3.40.190.10">
    <property type="entry name" value="Periplasmic binding protein-like II"/>
    <property type="match status" value="2"/>
</dbReference>
<comment type="caution">
    <text evidence="6">The sequence shown here is derived from an EMBL/GenBank/DDBJ whole genome shotgun (WGS) entry which is preliminary data.</text>
</comment>
<organism evidence="6 7">
    <name type="scientific">Microbulbifer echini</name>
    <dbReference type="NCBI Taxonomy" id="1529067"/>
    <lineage>
        <taxon>Bacteria</taxon>
        <taxon>Pseudomonadati</taxon>
        <taxon>Pseudomonadota</taxon>
        <taxon>Gammaproteobacteria</taxon>
        <taxon>Cellvibrionales</taxon>
        <taxon>Microbulbiferaceae</taxon>
        <taxon>Microbulbifer</taxon>
    </lineage>
</organism>
<evidence type="ECO:0000313" key="7">
    <source>
        <dbReference type="Proteomes" id="UP001569414"/>
    </source>
</evidence>
<dbReference type="PROSITE" id="PS50931">
    <property type="entry name" value="HTH_LYSR"/>
    <property type="match status" value="1"/>
</dbReference>
<sequence>MKDIDRLEIKQLKIFQALLRERNVSRVAQQVGLTQQAVSGQLSKLREIFDDRLFVRKSNGLVSTPYAENLGEKVDQLLQGFDQLLKPDSFVPELVEGTYVIASTDYAQQVVLPEVIAKIRQQAPNLKIIIQDLDVDNLSSSLTAGKINLVIAFPDFVPDNYPYKTLFSEYHICVAAKGSPLAKKKLRIHDIADYPQIIASPSRPNFRGSIDTWFEEHGLRRNTVISAPCFSIVPLYLETTETIAFLPSRLLKGTNLISLDVSDSPLSFDVIAAWHSRSSKDALHNWIVNFL</sequence>
<dbReference type="InterPro" id="IPR005119">
    <property type="entry name" value="LysR_subst-bd"/>
</dbReference>
<keyword evidence="7" id="KW-1185">Reference proteome</keyword>
<keyword evidence="3" id="KW-0238">DNA-binding</keyword>
<keyword evidence="2" id="KW-0805">Transcription regulation</keyword>
<dbReference type="InterPro" id="IPR036390">
    <property type="entry name" value="WH_DNA-bd_sf"/>
</dbReference>
<keyword evidence="4" id="KW-0804">Transcription</keyword>
<dbReference type="SUPFAM" id="SSF46785">
    <property type="entry name" value="Winged helix' DNA-binding domain"/>
    <property type="match status" value="1"/>
</dbReference>